<evidence type="ECO:0000313" key="3">
    <source>
        <dbReference type="EMBL" id="KAK7484836.1"/>
    </source>
</evidence>
<comment type="caution">
    <text evidence="3">The sequence shown here is derived from an EMBL/GenBank/DDBJ whole genome shotgun (WGS) entry which is preliminary data.</text>
</comment>
<proteinExistence type="predicted"/>
<evidence type="ECO:0000313" key="4">
    <source>
        <dbReference type="Proteomes" id="UP001519460"/>
    </source>
</evidence>
<dbReference type="Gene3D" id="1.20.140.150">
    <property type="match status" value="1"/>
</dbReference>
<feature type="transmembrane region" description="Helical" evidence="2">
    <location>
        <begin position="12"/>
        <end position="35"/>
    </location>
</feature>
<feature type="region of interest" description="Disordered" evidence="1">
    <location>
        <begin position="209"/>
        <end position="385"/>
    </location>
</feature>
<feature type="transmembrane region" description="Helical" evidence="2">
    <location>
        <begin position="128"/>
        <end position="147"/>
    </location>
</feature>
<keyword evidence="2" id="KW-1133">Transmembrane helix</keyword>
<feature type="transmembrane region" description="Helical" evidence="2">
    <location>
        <begin position="93"/>
        <end position="116"/>
    </location>
</feature>
<keyword evidence="2" id="KW-0812">Transmembrane</keyword>
<feature type="compositionally biased region" description="Basic and acidic residues" evidence="1">
    <location>
        <begin position="323"/>
        <end position="340"/>
    </location>
</feature>
<keyword evidence="4" id="KW-1185">Reference proteome</keyword>
<protein>
    <submittedName>
        <fullName evidence="3">Uncharacterized protein</fullName>
    </submittedName>
</protein>
<evidence type="ECO:0000256" key="2">
    <source>
        <dbReference type="SAM" id="Phobius"/>
    </source>
</evidence>
<accession>A0ABD0KCW9</accession>
<keyword evidence="2" id="KW-0472">Membrane</keyword>
<organism evidence="3 4">
    <name type="scientific">Batillaria attramentaria</name>
    <dbReference type="NCBI Taxonomy" id="370345"/>
    <lineage>
        <taxon>Eukaryota</taxon>
        <taxon>Metazoa</taxon>
        <taxon>Spiralia</taxon>
        <taxon>Lophotrochozoa</taxon>
        <taxon>Mollusca</taxon>
        <taxon>Gastropoda</taxon>
        <taxon>Caenogastropoda</taxon>
        <taxon>Sorbeoconcha</taxon>
        <taxon>Cerithioidea</taxon>
        <taxon>Batillariidae</taxon>
        <taxon>Batillaria</taxon>
    </lineage>
</organism>
<sequence>MSAFSSRTKGYKFGVILLFVATVGLLVGVVAPYWMTKSYTYSENDGSGDWDLKLHEGPWLLCVSATAGQSSGGGSSSTSCHAFGFELEIWYHVVRAVVTVGVVVLLVACVLTLVTNCFKDDPGPRRRILEPLAFLGGVLAMGGVVAYDALRNDELPSTQSLEMDAFNISSPVLQGPDWKYNWAIFLTGSVAMLAVLAAIVIAVNNKEEPQRYGGAPFGREEKRGKDRDNGKSADKNGKLADKNGKSADKKGKSADKNTKSAEKGGKSGRSKPVDKNKSSDRKGRPDRKDKSGDKRSKSADEAKKAGHRSKSNDGKGKGGGQSGHRDKSSNGKERSAEPARRASQRRSRSSDYPAYAGGHGGNNPAFGRDYPGYGRDIPPDYDFTP</sequence>
<dbReference type="EMBL" id="JACVVK020000203">
    <property type="protein sequence ID" value="KAK7484836.1"/>
    <property type="molecule type" value="Genomic_DNA"/>
</dbReference>
<gene>
    <name evidence="3" type="ORF">BaRGS_00023879</name>
</gene>
<name>A0ABD0KCW9_9CAEN</name>
<feature type="compositionally biased region" description="Basic and acidic residues" evidence="1">
    <location>
        <begin position="218"/>
        <end position="316"/>
    </location>
</feature>
<dbReference type="Proteomes" id="UP001519460">
    <property type="component" value="Unassembled WGS sequence"/>
</dbReference>
<evidence type="ECO:0000256" key="1">
    <source>
        <dbReference type="SAM" id="MobiDB-lite"/>
    </source>
</evidence>
<dbReference type="AlphaFoldDB" id="A0ABD0KCW9"/>
<feature type="transmembrane region" description="Helical" evidence="2">
    <location>
        <begin position="182"/>
        <end position="203"/>
    </location>
</feature>
<reference evidence="3 4" key="1">
    <citation type="journal article" date="2023" name="Sci. Data">
        <title>Genome assembly of the Korean intertidal mud-creeper Batillaria attramentaria.</title>
        <authorList>
            <person name="Patra A.K."/>
            <person name="Ho P.T."/>
            <person name="Jun S."/>
            <person name="Lee S.J."/>
            <person name="Kim Y."/>
            <person name="Won Y.J."/>
        </authorList>
    </citation>
    <scope>NUCLEOTIDE SEQUENCE [LARGE SCALE GENOMIC DNA]</scope>
    <source>
        <strain evidence="3">Wonlab-2016</strain>
    </source>
</reference>